<evidence type="ECO:0000313" key="2">
    <source>
        <dbReference type="Proteomes" id="UP000837932"/>
    </source>
</evidence>
<dbReference type="PANTHER" id="PTHR43737:SF1">
    <property type="entry name" value="DUF1501 DOMAIN-CONTAINING PROTEIN"/>
    <property type="match status" value="1"/>
</dbReference>
<comment type="caution">
    <text evidence="1">The sequence shown here is derived from an EMBL/GenBank/DDBJ whole genome shotgun (WGS) entry which is preliminary data.</text>
</comment>
<dbReference type="InterPro" id="IPR010869">
    <property type="entry name" value="DUF1501"/>
</dbReference>
<reference evidence="1" key="1">
    <citation type="submission" date="2021-12" db="EMBL/GenBank/DDBJ databases">
        <authorList>
            <person name="Rodrigo-Torres L."/>
            <person name="Arahal R. D."/>
            <person name="Lucena T."/>
        </authorList>
    </citation>
    <scope>NUCLEOTIDE SEQUENCE</scope>
    <source>
        <strain evidence="1">CECT 8858</strain>
    </source>
</reference>
<dbReference type="PANTHER" id="PTHR43737">
    <property type="entry name" value="BLL7424 PROTEIN"/>
    <property type="match status" value="1"/>
</dbReference>
<gene>
    <name evidence="1" type="ORF">EMA8858_01743</name>
</gene>
<evidence type="ECO:0008006" key="3">
    <source>
        <dbReference type="Google" id="ProtNLM"/>
    </source>
</evidence>
<dbReference type="Pfam" id="PF07394">
    <property type="entry name" value="DUF1501"/>
    <property type="match status" value="1"/>
</dbReference>
<evidence type="ECO:0000313" key="1">
    <source>
        <dbReference type="EMBL" id="CAH0995619.1"/>
    </source>
</evidence>
<dbReference type="EMBL" id="CAKLPY010000001">
    <property type="protein sequence ID" value="CAH0995619.1"/>
    <property type="molecule type" value="Genomic_DNA"/>
</dbReference>
<keyword evidence="2" id="KW-1185">Reference proteome</keyword>
<dbReference type="RefSeq" id="WP_238806165.1">
    <property type="nucleotide sequence ID" value="NZ_CAKLPY010000001.1"/>
</dbReference>
<dbReference type="Proteomes" id="UP000837932">
    <property type="component" value="Unassembled WGS sequence"/>
</dbReference>
<proteinExistence type="predicted"/>
<accession>A0ABM9APQ0</accession>
<sequence>MNRRDFIRQASCSAMGSTTLLSTLTSLGAVNGALSGSASKLNSAEDYKALVCILFSGGLDSFNVLIPSGTTVGGDNGFNDYKNVRSDIAIQNSASLLSLNNPQCSGFRGQPCNYGSFGVHPTMTGVRDLFNTGKLAFMSNIGTLVEPIMNKTEFESDLKKVPLGIYSHSDQIMQWQTSVPQSRDALGVGGRLADLLHASNTNAGVSMNISLDGRNSFQRGKDFAEYSISENVDPNNVGITSLPSWWNNTGILTDTRNNAIDSLVSKTYANLLQKTYSSTTKSSIASFQVFKDALKRVPSMSTVFPTSSLAKDLQAVAKVMSVRQALGAKRQIFFVNYGGWDMHDNLVNGLNQRLPIISDAIKAFYDSTVELGIAENVTTFTISDFARTITSNGLGSDHAWGGNSMVIGGAVNGGKIYGTFPKMDVSNSNTQNISFRGNFIPSISTDEMYAEMALWYGVSPYDLCYVLPNLSNFYSYSPNNYPVGFMNFNATTISNEDKPQTCLTY</sequence>
<name>A0ABM9APQ0_9BACT</name>
<protein>
    <recommendedName>
        <fullName evidence="3">DUF1501 domain-containing protein</fullName>
    </recommendedName>
</protein>
<organism evidence="1 2">
    <name type="scientific">Emticicia aquatica</name>
    <dbReference type="NCBI Taxonomy" id="1681835"/>
    <lineage>
        <taxon>Bacteria</taxon>
        <taxon>Pseudomonadati</taxon>
        <taxon>Bacteroidota</taxon>
        <taxon>Cytophagia</taxon>
        <taxon>Cytophagales</taxon>
        <taxon>Leadbetterellaceae</taxon>
        <taxon>Emticicia</taxon>
    </lineage>
</organism>